<dbReference type="Pfam" id="PF05341">
    <property type="entry name" value="PIF6"/>
    <property type="match status" value="1"/>
</dbReference>
<evidence type="ECO:0000313" key="2">
    <source>
        <dbReference type="EMBL" id="AXU41689.1"/>
    </source>
</evidence>
<name>A0A346TQ29_9ABAC</name>
<keyword evidence="1" id="KW-1133">Transmembrane helix</keyword>
<dbReference type="Proteomes" id="UP000503448">
    <property type="component" value="Segment"/>
</dbReference>
<evidence type="ECO:0000313" key="3">
    <source>
        <dbReference type="Proteomes" id="UP000503448"/>
    </source>
</evidence>
<keyword evidence="3" id="KW-1185">Reference proteome</keyword>
<proteinExistence type="predicted"/>
<sequence>MVRWRLLNRDRVEVSPESREHAWKDLVIDVLLNSPTDTTFRTMIDKANFENFDYNRPLIYQIKDKTLLITNDNLNRALNRPTGTLSALNIMSIHVFFAFICAILLTVAVAHQFNPDDDTDVTNNGRQA</sequence>
<dbReference type="RefSeq" id="YP_010087092.1">
    <property type="nucleotide sequence ID" value="NC_055502.1"/>
</dbReference>
<keyword evidence="1" id="KW-0812">Transmembrane</keyword>
<evidence type="ECO:0000256" key="1">
    <source>
        <dbReference type="SAM" id="Phobius"/>
    </source>
</evidence>
<feature type="transmembrane region" description="Helical" evidence="1">
    <location>
        <begin position="85"/>
        <end position="110"/>
    </location>
</feature>
<dbReference type="KEGG" id="vg:65102339"/>
<protein>
    <submittedName>
        <fullName evidence="2">PIF-6</fullName>
    </submittedName>
</protein>
<dbReference type="EMBL" id="MH320559">
    <property type="protein sequence ID" value="AXU41689.1"/>
    <property type="molecule type" value="Genomic_DNA"/>
</dbReference>
<organism evidence="2 3">
    <name type="scientific">Spodoptera eridania nucleopolyhedrovirus</name>
    <dbReference type="NCBI Taxonomy" id="2315721"/>
    <lineage>
        <taxon>Viruses</taxon>
        <taxon>Viruses incertae sedis</taxon>
        <taxon>Naldaviricetes</taxon>
        <taxon>Lefavirales</taxon>
        <taxon>Baculoviridae</taxon>
        <taxon>Alphabaculovirus</taxon>
        <taxon>Alphabaculovirus speridaniae</taxon>
    </lineage>
</organism>
<keyword evidence="1" id="KW-0472">Membrane</keyword>
<reference evidence="2 3" key="1">
    <citation type="submission" date="2018-05" db="EMBL/GenBank/DDBJ databases">
        <title>The complete genome sequence of an alphabaculovirus isolated from the southern armyworm, Spodoptera eridania.</title>
        <authorList>
            <person name="Harrison R.L."/>
            <person name="Rowley D.L."/>
        </authorList>
    </citation>
    <scope>NUCLEOTIDE SEQUENCE [LARGE SCALE GENOMIC DNA]</scope>
    <source>
        <strain evidence="2">251</strain>
    </source>
</reference>
<dbReference type="GeneID" id="65102339"/>
<accession>A0A346TQ29</accession>
<dbReference type="InterPro" id="IPR008005">
    <property type="entry name" value="PIF6"/>
</dbReference>